<sequence>MKNEINTTEKKQRTVWINIHIPKCAGTSFAGILRYNFGHGFIDGRSYLNSISFKYSSQHLREIFTYIPYAKCYYGHNLTIDLPFKDYDIKAIAFIRKPVDRFLSHYFYCRNDPINNFDPDAKRLNLEDYVKKNLLALKRADLWNGQMYHLTGSHTRDKLQRVTELINDGHLYLFSVERFSEACVMLERCFPDVFVDTAYLVKNISSKDQQISLELREEIKTQMSLDQELYKIANQQMDNISDSLFETEKIKKQALIEFEQKCENLKRQINSPVYRGKLLIKAALERVLKVTPQVQAFTTP</sequence>
<accession>A0A0A6PA39</accession>
<reference evidence="10 11" key="1">
    <citation type="journal article" date="2016" name="Front. Microbiol.">
        <title>Single-Cell (Meta-)Genomics of a Dimorphic Candidatus Thiomargarita nelsonii Reveals Genomic Plasticity.</title>
        <authorList>
            <person name="Flood B.E."/>
            <person name="Fliss P."/>
            <person name="Jones D.S."/>
            <person name="Dick G.J."/>
            <person name="Jain S."/>
            <person name="Kaster A.K."/>
            <person name="Winkel M."/>
            <person name="Mussmann M."/>
            <person name="Bailey J."/>
        </authorList>
    </citation>
    <scope>NUCLEOTIDE SEQUENCE [LARGE SCALE GENOMIC DNA]</scope>
    <source>
        <strain evidence="10">Hydrate Ridge</strain>
    </source>
</reference>
<protein>
    <recommendedName>
        <fullName evidence="12">Sulfotransferase family protein</fullName>
    </recommendedName>
</protein>
<keyword evidence="3" id="KW-0808">Transferase</keyword>
<comment type="caution">
    <text evidence="10">The sequence shown here is derived from an EMBL/GenBank/DDBJ whole genome shotgun (WGS) entry which is preliminary data.</text>
</comment>
<proteinExistence type="inferred from homology"/>
<dbReference type="EMBL" id="JSZA02000006">
    <property type="protein sequence ID" value="KHD07109.1"/>
    <property type="molecule type" value="Genomic_DNA"/>
</dbReference>
<dbReference type="AlphaFoldDB" id="A0A0A6PA39"/>
<keyword evidence="5" id="KW-0735">Signal-anchor</keyword>
<comment type="subcellular location">
    <subcellularLocation>
        <location evidence="1">Golgi apparatus membrane</location>
        <topology evidence="1">Single-pass type II membrane protein</topology>
    </subcellularLocation>
</comment>
<evidence type="ECO:0008006" key="12">
    <source>
        <dbReference type="Google" id="ProtNLM"/>
    </source>
</evidence>
<evidence type="ECO:0000256" key="2">
    <source>
        <dbReference type="ARBA" id="ARBA00010569"/>
    </source>
</evidence>
<dbReference type="Pfam" id="PF03567">
    <property type="entry name" value="Sulfotransfer_2"/>
    <property type="match status" value="1"/>
</dbReference>
<dbReference type="GO" id="GO:0008146">
    <property type="term" value="F:sulfotransferase activity"/>
    <property type="evidence" value="ECO:0007669"/>
    <property type="project" value="InterPro"/>
</dbReference>
<keyword evidence="7" id="KW-0333">Golgi apparatus</keyword>
<evidence type="ECO:0000256" key="9">
    <source>
        <dbReference type="ARBA" id="ARBA00023180"/>
    </source>
</evidence>
<dbReference type="InterPro" id="IPR007734">
    <property type="entry name" value="Heparan_SO4_2-O-STrfase"/>
</dbReference>
<keyword evidence="4" id="KW-0812">Transmembrane</keyword>
<dbReference type="InterPro" id="IPR005331">
    <property type="entry name" value="Sulfotransferase"/>
</dbReference>
<evidence type="ECO:0000313" key="11">
    <source>
        <dbReference type="Proteomes" id="UP000030428"/>
    </source>
</evidence>
<dbReference type="InterPro" id="IPR027417">
    <property type="entry name" value="P-loop_NTPase"/>
</dbReference>
<keyword evidence="9" id="KW-0325">Glycoprotein</keyword>
<dbReference type="GO" id="GO:0016020">
    <property type="term" value="C:membrane"/>
    <property type="evidence" value="ECO:0007669"/>
    <property type="project" value="InterPro"/>
</dbReference>
<evidence type="ECO:0000256" key="7">
    <source>
        <dbReference type="ARBA" id="ARBA00023034"/>
    </source>
</evidence>
<evidence type="ECO:0000256" key="1">
    <source>
        <dbReference type="ARBA" id="ARBA00004323"/>
    </source>
</evidence>
<keyword evidence="11" id="KW-1185">Reference proteome</keyword>
<evidence type="ECO:0000256" key="3">
    <source>
        <dbReference type="ARBA" id="ARBA00022679"/>
    </source>
</evidence>
<keyword evidence="8" id="KW-0472">Membrane</keyword>
<organism evidence="10 11">
    <name type="scientific">Candidatus Thiomargarita nelsonii</name>
    <dbReference type="NCBI Taxonomy" id="1003181"/>
    <lineage>
        <taxon>Bacteria</taxon>
        <taxon>Pseudomonadati</taxon>
        <taxon>Pseudomonadota</taxon>
        <taxon>Gammaproteobacteria</taxon>
        <taxon>Thiotrichales</taxon>
        <taxon>Thiotrichaceae</taxon>
        <taxon>Thiomargarita</taxon>
    </lineage>
</organism>
<dbReference type="SUPFAM" id="SSF52540">
    <property type="entry name" value="P-loop containing nucleoside triphosphate hydrolases"/>
    <property type="match status" value="1"/>
</dbReference>
<comment type="similarity">
    <text evidence="2">Belongs to the sulfotransferase 3 family.</text>
</comment>
<gene>
    <name evidence="10" type="ORF">PN36_02560</name>
</gene>
<evidence type="ECO:0000256" key="5">
    <source>
        <dbReference type="ARBA" id="ARBA00022968"/>
    </source>
</evidence>
<evidence type="ECO:0000256" key="8">
    <source>
        <dbReference type="ARBA" id="ARBA00023136"/>
    </source>
</evidence>
<name>A0A0A6PA39_9GAMM</name>
<dbReference type="Proteomes" id="UP000030428">
    <property type="component" value="Unassembled WGS sequence"/>
</dbReference>
<keyword evidence="6" id="KW-1133">Transmembrane helix</keyword>
<dbReference type="PANTHER" id="PTHR12129">
    <property type="entry name" value="HEPARAN SULFATE 2-O-SULFOTRANSFERASE"/>
    <property type="match status" value="1"/>
</dbReference>
<dbReference type="PANTHER" id="PTHR12129:SF15">
    <property type="entry name" value="URONYL 2-SULFOTRANSFERASE"/>
    <property type="match status" value="1"/>
</dbReference>
<evidence type="ECO:0000256" key="4">
    <source>
        <dbReference type="ARBA" id="ARBA00022692"/>
    </source>
</evidence>
<evidence type="ECO:0000256" key="6">
    <source>
        <dbReference type="ARBA" id="ARBA00022989"/>
    </source>
</evidence>
<evidence type="ECO:0000313" key="10">
    <source>
        <dbReference type="EMBL" id="KHD07109.1"/>
    </source>
</evidence>
<dbReference type="Gene3D" id="3.40.50.300">
    <property type="entry name" value="P-loop containing nucleotide triphosphate hydrolases"/>
    <property type="match status" value="1"/>
</dbReference>